<dbReference type="PANTHER" id="PTHR47510:SF3">
    <property type="entry name" value="ENDO_EXONUCLEASE_PHOSPHATASE DOMAIN-CONTAINING PROTEIN"/>
    <property type="match status" value="1"/>
</dbReference>
<accession>A0A0E9W739</accession>
<dbReference type="AlphaFoldDB" id="A0A0E9W739"/>
<organism evidence="1">
    <name type="scientific">Anguilla anguilla</name>
    <name type="common">European freshwater eel</name>
    <name type="synonym">Muraena anguilla</name>
    <dbReference type="NCBI Taxonomy" id="7936"/>
    <lineage>
        <taxon>Eukaryota</taxon>
        <taxon>Metazoa</taxon>
        <taxon>Chordata</taxon>
        <taxon>Craniata</taxon>
        <taxon>Vertebrata</taxon>
        <taxon>Euteleostomi</taxon>
        <taxon>Actinopterygii</taxon>
        <taxon>Neopterygii</taxon>
        <taxon>Teleostei</taxon>
        <taxon>Anguilliformes</taxon>
        <taxon>Anguillidae</taxon>
        <taxon>Anguilla</taxon>
    </lineage>
</organism>
<evidence type="ECO:0000313" key="1">
    <source>
        <dbReference type="EMBL" id="JAH86204.1"/>
    </source>
</evidence>
<sequence>MKCFERLVKDYICSSLPSTLDPLQFAYSPNRSTDDAVCQVLHATLSHLDNRGGGYVRLPFIDFSSAFNTIVPSRLAAKLTDLGLNTSVCAWILDFLTDQTPGG</sequence>
<dbReference type="EMBL" id="GBXM01022373">
    <property type="protein sequence ID" value="JAH86204.1"/>
    <property type="molecule type" value="Transcribed_RNA"/>
</dbReference>
<dbReference type="PANTHER" id="PTHR47510">
    <property type="entry name" value="REVERSE TRANSCRIPTASE DOMAIN-CONTAINING PROTEIN"/>
    <property type="match status" value="1"/>
</dbReference>
<proteinExistence type="predicted"/>
<name>A0A0E9W739_ANGAN</name>
<reference evidence="1" key="1">
    <citation type="submission" date="2014-11" db="EMBL/GenBank/DDBJ databases">
        <authorList>
            <person name="Amaro Gonzalez C."/>
        </authorList>
    </citation>
    <scope>NUCLEOTIDE SEQUENCE</scope>
</reference>
<reference evidence="1" key="2">
    <citation type="journal article" date="2015" name="Fish Shellfish Immunol.">
        <title>Early steps in the European eel (Anguilla anguilla)-Vibrio vulnificus interaction in the gills: Role of the RtxA13 toxin.</title>
        <authorList>
            <person name="Callol A."/>
            <person name="Pajuelo D."/>
            <person name="Ebbesson L."/>
            <person name="Teles M."/>
            <person name="MacKenzie S."/>
            <person name="Amaro C."/>
        </authorList>
    </citation>
    <scope>NUCLEOTIDE SEQUENCE</scope>
</reference>
<protein>
    <submittedName>
        <fullName evidence="1">Uncharacterized protein</fullName>
    </submittedName>
</protein>